<dbReference type="Gene3D" id="3.40.1080.10">
    <property type="entry name" value="Glutaconate Coenzyme A-transferase"/>
    <property type="match status" value="1"/>
</dbReference>
<dbReference type="PANTHER" id="PTHR43293:SF3">
    <property type="entry name" value="CHOLESTEROL RING-CLEAVING HYDROLASE IPDB SUBUNIT"/>
    <property type="match status" value="1"/>
</dbReference>
<keyword evidence="2" id="KW-1185">Reference proteome</keyword>
<dbReference type="AlphaFoldDB" id="A0A916RP37"/>
<comment type="caution">
    <text evidence="1">The sequence shown here is derived from an EMBL/GenBank/DDBJ whole genome shotgun (WGS) entry which is preliminary data.</text>
</comment>
<accession>A0A916RP37</accession>
<dbReference type="EMBL" id="BMIF01000004">
    <property type="protein sequence ID" value="GGA63262.1"/>
    <property type="molecule type" value="Genomic_DNA"/>
</dbReference>
<sequence>MTTATEFTLAELLVVACAEAWRDSEEWLVTGIGPLPRLAAGLAKLTFAPQILMTDGECMLIEEPIPLGPRGDYQPKFSGWMPYSRVFDTVWSGKRHAMVTPVQVDRYAQGNIAALGGDFRKPKTQLLGVRGFPGNSISHRNSMFLPSHTKRTFIEGEVDVVASVGFNEKRWPEGTKPIMPDIGIVVTNLCVMDFKGPNNSARVISLHPGVTFEEVQAETGFPLIAIDNLSTTPAPTEEQLAIIRKLDPHNIRATILKGNPPGVRA</sequence>
<dbReference type="Proteomes" id="UP000636264">
    <property type="component" value="Unassembled WGS sequence"/>
</dbReference>
<proteinExistence type="predicted"/>
<dbReference type="SUPFAM" id="SSF100950">
    <property type="entry name" value="NagB/RpiA/CoA transferase-like"/>
    <property type="match status" value="1"/>
</dbReference>
<gene>
    <name evidence="1" type="ORF">GCM10011385_16330</name>
</gene>
<dbReference type="InterPro" id="IPR037171">
    <property type="entry name" value="NagB/RpiA_transferase-like"/>
</dbReference>
<reference evidence="1" key="2">
    <citation type="submission" date="2020-09" db="EMBL/GenBank/DDBJ databases">
        <authorList>
            <person name="Sun Q."/>
            <person name="Zhou Y."/>
        </authorList>
    </citation>
    <scope>NUCLEOTIDE SEQUENCE</scope>
    <source>
        <strain evidence="1">CGMCC 1.15320</strain>
    </source>
</reference>
<name>A0A916RP37_9HYPH</name>
<protein>
    <submittedName>
        <fullName evidence="1">CoA-transferase subunit beta</fullName>
    </submittedName>
</protein>
<dbReference type="PANTHER" id="PTHR43293">
    <property type="entry name" value="ACETATE COA-TRANSFERASE YDIF"/>
    <property type="match status" value="1"/>
</dbReference>
<dbReference type="RefSeq" id="WP_188720549.1">
    <property type="nucleotide sequence ID" value="NZ_BMIF01000004.1"/>
</dbReference>
<reference evidence="1" key="1">
    <citation type="journal article" date="2014" name="Int. J. Syst. Evol. Microbiol.">
        <title>Complete genome sequence of Corynebacterium casei LMG S-19264T (=DSM 44701T), isolated from a smear-ripened cheese.</title>
        <authorList>
            <consortium name="US DOE Joint Genome Institute (JGI-PGF)"/>
            <person name="Walter F."/>
            <person name="Albersmeier A."/>
            <person name="Kalinowski J."/>
            <person name="Ruckert C."/>
        </authorList>
    </citation>
    <scope>NUCLEOTIDE SEQUENCE</scope>
    <source>
        <strain evidence="1">CGMCC 1.15320</strain>
    </source>
</reference>
<evidence type="ECO:0000313" key="2">
    <source>
        <dbReference type="Proteomes" id="UP000636264"/>
    </source>
</evidence>
<evidence type="ECO:0000313" key="1">
    <source>
        <dbReference type="EMBL" id="GGA63262.1"/>
    </source>
</evidence>
<organism evidence="1 2">
    <name type="scientific">Nitratireductor aestuarii</name>
    <dbReference type="NCBI Taxonomy" id="1735103"/>
    <lineage>
        <taxon>Bacteria</taxon>
        <taxon>Pseudomonadati</taxon>
        <taxon>Pseudomonadota</taxon>
        <taxon>Alphaproteobacteria</taxon>
        <taxon>Hyphomicrobiales</taxon>
        <taxon>Phyllobacteriaceae</taxon>
        <taxon>Nitratireductor</taxon>
    </lineage>
</organism>